<evidence type="ECO:0000313" key="7">
    <source>
        <dbReference type="EMBL" id="CUS55199.1"/>
    </source>
</evidence>
<dbReference type="InterPro" id="IPR001796">
    <property type="entry name" value="DHFR_dom"/>
</dbReference>
<dbReference type="GO" id="GO:0004146">
    <property type="term" value="F:dihydrofolate reductase activity"/>
    <property type="evidence" value="ECO:0007669"/>
    <property type="project" value="UniProtKB-EC"/>
</dbReference>
<proteinExistence type="predicted"/>
<dbReference type="EMBL" id="CZRL01000123">
    <property type="protein sequence ID" value="CUS55199.1"/>
    <property type="molecule type" value="Genomic_DNA"/>
</dbReference>
<organism evidence="7">
    <name type="scientific">hydrothermal vent metagenome</name>
    <dbReference type="NCBI Taxonomy" id="652676"/>
    <lineage>
        <taxon>unclassified sequences</taxon>
        <taxon>metagenomes</taxon>
        <taxon>ecological metagenomes</taxon>
    </lineage>
</organism>
<protein>
    <recommendedName>
        <fullName evidence="2">dihydrofolate reductase</fullName>
        <ecNumber evidence="2">1.5.1.3</ecNumber>
    </recommendedName>
</protein>
<evidence type="ECO:0000259" key="6">
    <source>
        <dbReference type="PROSITE" id="PS51330"/>
    </source>
</evidence>
<dbReference type="InterPro" id="IPR024072">
    <property type="entry name" value="DHFR-like_dom_sf"/>
</dbReference>
<keyword evidence="4" id="KW-0521">NADP</keyword>
<dbReference type="SUPFAM" id="SSF53597">
    <property type="entry name" value="Dihydrofolate reductase-like"/>
    <property type="match status" value="1"/>
</dbReference>
<reference evidence="7" key="1">
    <citation type="submission" date="2015-10" db="EMBL/GenBank/DDBJ databases">
        <authorList>
            <person name="Gilbert D.G."/>
        </authorList>
    </citation>
    <scope>NUCLEOTIDE SEQUENCE</scope>
</reference>
<evidence type="ECO:0000256" key="2">
    <source>
        <dbReference type="ARBA" id="ARBA00012856"/>
    </source>
</evidence>
<dbReference type="PROSITE" id="PS51330">
    <property type="entry name" value="DHFR_2"/>
    <property type="match status" value="1"/>
</dbReference>
<dbReference type="AlphaFoldDB" id="A0A160TZ62"/>
<evidence type="ECO:0000256" key="5">
    <source>
        <dbReference type="ARBA" id="ARBA00023002"/>
    </source>
</evidence>
<dbReference type="PANTHER" id="PTHR48069:SF3">
    <property type="entry name" value="DIHYDROFOLATE REDUCTASE"/>
    <property type="match status" value="1"/>
</dbReference>
<dbReference type="GO" id="GO:0006730">
    <property type="term" value="P:one-carbon metabolic process"/>
    <property type="evidence" value="ECO:0007669"/>
    <property type="project" value="UniProtKB-KW"/>
</dbReference>
<dbReference type="PANTHER" id="PTHR48069">
    <property type="entry name" value="DIHYDROFOLATE REDUCTASE"/>
    <property type="match status" value="1"/>
</dbReference>
<dbReference type="GO" id="GO:0046452">
    <property type="term" value="P:dihydrofolate metabolic process"/>
    <property type="evidence" value="ECO:0007669"/>
    <property type="project" value="TreeGrafter"/>
</dbReference>
<keyword evidence="3" id="KW-0554">One-carbon metabolism</keyword>
<comment type="pathway">
    <text evidence="1">Cofactor biosynthesis; tetrahydrofolate biosynthesis; 5,6,7,8-tetrahydrofolate from 7,8-dihydrofolate: step 1/1.</text>
</comment>
<dbReference type="Pfam" id="PF00186">
    <property type="entry name" value="DHFR_1"/>
    <property type="match status" value="1"/>
</dbReference>
<dbReference type="Gene3D" id="3.40.430.10">
    <property type="entry name" value="Dihydrofolate Reductase, subunit A"/>
    <property type="match status" value="1"/>
</dbReference>
<dbReference type="GO" id="GO:0046654">
    <property type="term" value="P:tetrahydrofolate biosynthetic process"/>
    <property type="evidence" value="ECO:0007669"/>
    <property type="project" value="InterPro"/>
</dbReference>
<accession>A0A160TZ62</accession>
<evidence type="ECO:0000256" key="1">
    <source>
        <dbReference type="ARBA" id="ARBA00004903"/>
    </source>
</evidence>
<name>A0A160TZ62_9ZZZZ</name>
<dbReference type="GO" id="GO:0046655">
    <property type="term" value="P:folic acid metabolic process"/>
    <property type="evidence" value="ECO:0007669"/>
    <property type="project" value="TreeGrafter"/>
</dbReference>
<sequence length="158" mass="17844">MRAAIVAMSPARVIGVNGALPWHYPADLRRFKERTLGATIIMGRLTWESIGCKKLPKRRNVVITGTQLPHVETFLSIDKALLHCDGPIWFIGGAKLYESALSYCDLVDITHVPDQILSESAVYFPELSPAEWRPGSLNPMAEDHRLKQQCYFRRVPRS</sequence>
<dbReference type="CDD" id="cd00209">
    <property type="entry name" value="DHFR"/>
    <property type="match status" value="1"/>
</dbReference>
<feature type="domain" description="DHFR" evidence="6">
    <location>
        <begin position="1"/>
        <end position="158"/>
    </location>
</feature>
<dbReference type="PROSITE" id="PS00075">
    <property type="entry name" value="DHFR_1"/>
    <property type="match status" value="1"/>
</dbReference>
<evidence type="ECO:0000256" key="3">
    <source>
        <dbReference type="ARBA" id="ARBA00022563"/>
    </source>
</evidence>
<keyword evidence="5 7" id="KW-0560">Oxidoreductase</keyword>
<dbReference type="GO" id="GO:0050661">
    <property type="term" value="F:NADP binding"/>
    <property type="evidence" value="ECO:0007669"/>
    <property type="project" value="InterPro"/>
</dbReference>
<dbReference type="InterPro" id="IPR012259">
    <property type="entry name" value="DHFR"/>
</dbReference>
<dbReference type="PRINTS" id="PR00070">
    <property type="entry name" value="DHFR"/>
</dbReference>
<evidence type="ECO:0000256" key="4">
    <source>
        <dbReference type="ARBA" id="ARBA00022857"/>
    </source>
</evidence>
<dbReference type="GO" id="GO:0005829">
    <property type="term" value="C:cytosol"/>
    <property type="evidence" value="ECO:0007669"/>
    <property type="project" value="TreeGrafter"/>
</dbReference>
<dbReference type="InterPro" id="IPR017925">
    <property type="entry name" value="DHFR_CS"/>
</dbReference>
<dbReference type="EC" id="1.5.1.3" evidence="2"/>
<gene>
    <name evidence="7" type="ORF">MGWOODY_XGa2827</name>
</gene>